<proteinExistence type="predicted"/>
<dbReference type="Proteomes" id="UP000027746">
    <property type="component" value="Unassembled WGS sequence"/>
</dbReference>
<evidence type="ECO:0000313" key="4">
    <source>
        <dbReference type="EMBL" id="MBM2355743.1"/>
    </source>
</evidence>
<dbReference type="EMBL" id="JAMD01000026">
    <property type="protein sequence ID" value="KEJ93812.1"/>
    <property type="molecule type" value="Genomic_DNA"/>
</dbReference>
<feature type="domain" description="HTH marR-type" evidence="2">
    <location>
        <begin position="16"/>
        <end position="148"/>
    </location>
</feature>
<dbReference type="EMBL" id="JAFBWN010000009">
    <property type="protein sequence ID" value="MBM2355743.1"/>
    <property type="molecule type" value="Genomic_DNA"/>
</dbReference>
<dbReference type="GO" id="GO:0006950">
    <property type="term" value="P:response to stress"/>
    <property type="evidence" value="ECO:0007669"/>
    <property type="project" value="TreeGrafter"/>
</dbReference>
<dbReference type="PANTHER" id="PTHR33164">
    <property type="entry name" value="TRANSCRIPTIONAL REGULATOR, MARR FAMILY"/>
    <property type="match status" value="1"/>
</dbReference>
<dbReference type="OrthoDB" id="9806864at2"/>
<dbReference type="Proteomes" id="UP000809337">
    <property type="component" value="Unassembled WGS sequence"/>
</dbReference>
<evidence type="ECO:0000259" key="2">
    <source>
        <dbReference type="PROSITE" id="PS50995"/>
    </source>
</evidence>
<sequence>MVETDTHDASGLLCLDSQLCFPLYAATNLLGRMYRPLLDPLGLTYSQYLVMLVLWEEGPIHVGGLARRLHIDSGTMTPMLKRMEKLGLLTRTRDRADERHVMVHLTPDGVALRTRAAEVPVALSGRIGDRLGPGAAEALRTAVRDLVDLLAADLANISGDAAPQAALPHSIK</sequence>
<reference evidence="4" key="2">
    <citation type="submission" date="2021-01" db="EMBL/GenBank/DDBJ databases">
        <title>Diatom-associated Roseobacters Show Island Model of Population Structure.</title>
        <authorList>
            <person name="Qu L."/>
            <person name="Feng X."/>
            <person name="Chen Y."/>
            <person name="Li L."/>
            <person name="Wang X."/>
            <person name="Hu Z."/>
            <person name="Wang H."/>
            <person name="Luo H."/>
        </authorList>
    </citation>
    <scope>NUCLEOTIDE SEQUENCE</scope>
    <source>
        <strain evidence="4">SM26-45</strain>
    </source>
</reference>
<dbReference type="InterPro" id="IPR036390">
    <property type="entry name" value="WH_DNA-bd_sf"/>
</dbReference>
<evidence type="ECO:0000256" key="1">
    <source>
        <dbReference type="ARBA" id="ARBA00004496"/>
    </source>
</evidence>
<protein>
    <submittedName>
        <fullName evidence="4">MarR family transcriptional regulator</fullName>
    </submittedName>
</protein>
<keyword evidence="5" id="KW-1185">Reference proteome</keyword>
<dbReference type="SUPFAM" id="SSF46785">
    <property type="entry name" value="Winged helix' DNA-binding domain"/>
    <property type="match status" value="1"/>
</dbReference>
<reference evidence="3 5" key="1">
    <citation type="submission" date="2014-01" db="EMBL/GenBank/DDBJ databases">
        <title>Sulfitobacter sp. H3 (MCCC 1A00686) Genome Sequencing.</title>
        <authorList>
            <person name="Lai Q."/>
            <person name="Hong Z."/>
        </authorList>
    </citation>
    <scope>NUCLEOTIDE SEQUENCE [LARGE SCALE GENOMIC DNA]</scope>
    <source>
        <strain evidence="3 5">H3</strain>
    </source>
</reference>
<comment type="caution">
    <text evidence="3">The sequence shown here is derived from an EMBL/GenBank/DDBJ whole genome shotgun (WGS) entry which is preliminary data.</text>
</comment>
<evidence type="ECO:0000313" key="3">
    <source>
        <dbReference type="EMBL" id="KEJ93812.1"/>
    </source>
</evidence>
<accession>A0A073J7W1</accession>
<dbReference type="GO" id="GO:0003700">
    <property type="term" value="F:DNA-binding transcription factor activity"/>
    <property type="evidence" value="ECO:0007669"/>
    <property type="project" value="InterPro"/>
</dbReference>
<dbReference type="SMART" id="SM00347">
    <property type="entry name" value="HTH_MARR"/>
    <property type="match status" value="1"/>
</dbReference>
<dbReference type="GO" id="GO:0005737">
    <property type="term" value="C:cytoplasm"/>
    <property type="evidence" value="ECO:0007669"/>
    <property type="project" value="UniProtKB-SubCell"/>
</dbReference>
<dbReference type="PROSITE" id="PS50995">
    <property type="entry name" value="HTH_MARR_2"/>
    <property type="match status" value="1"/>
</dbReference>
<dbReference type="GeneID" id="68872300"/>
<dbReference type="Gene3D" id="1.10.10.10">
    <property type="entry name" value="Winged helix-like DNA-binding domain superfamily/Winged helix DNA-binding domain"/>
    <property type="match status" value="1"/>
</dbReference>
<organism evidence="3 5">
    <name type="scientific">Pseudosulfitobacter pseudonitzschiae</name>
    <dbReference type="NCBI Taxonomy" id="1402135"/>
    <lineage>
        <taxon>Bacteria</taxon>
        <taxon>Pseudomonadati</taxon>
        <taxon>Pseudomonadota</taxon>
        <taxon>Alphaproteobacteria</taxon>
        <taxon>Rhodobacterales</taxon>
        <taxon>Roseobacteraceae</taxon>
        <taxon>Pseudosulfitobacter</taxon>
    </lineage>
</organism>
<dbReference type="InterPro" id="IPR036388">
    <property type="entry name" value="WH-like_DNA-bd_sf"/>
</dbReference>
<dbReference type="InterPro" id="IPR000835">
    <property type="entry name" value="HTH_MarR-typ"/>
</dbReference>
<dbReference type="RefSeq" id="WP_037931525.1">
    <property type="nucleotide sequence ID" value="NZ_CP054604.1"/>
</dbReference>
<evidence type="ECO:0000313" key="5">
    <source>
        <dbReference type="Proteomes" id="UP000027746"/>
    </source>
</evidence>
<dbReference type="AlphaFoldDB" id="A0A073J7W1"/>
<dbReference type="InterPro" id="IPR039422">
    <property type="entry name" value="MarR/SlyA-like"/>
</dbReference>
<comment type="subcellular location">
    <subcellularLocation>
        <location evidence="1">Cytoplasm</location>
    </subcellularLocation>
</comment>
<dbReference type="Pfam" id="PF01047">
    <property type="entry name" value="MarR"/>
    <property type="match status" value="1"/>
</dbReference>
<name>A0A073J7W1_9RHOB</name>
<dbReference type="PANTHER" id="PTHR33164:SF5">
    <property type="entry name" value="ORGANIC HYDROPEROXIDE RESISTANCE TRANSCRIPTIONAL REGULATOR"/>
    <property type="match status" value="1"/>
</dbReference>
<gene>
    <name evidence="4" type="ORF">JQX14_14425</name>
    <name evidence="3" type="ORF">SUH3_12805</name>
</gene>